<evidence type="ECO:0000256" key="5">
    <source>
        <dbReference type="ARBA" id="ARBA00023136"/>
    </source>
</evidence>
<evidence type="ECO:0000256" key="2">
    <source>
        <dbReference type="ARBA" id="ARBA00006208"/>
    </source>
</evidence>
<evidence type="ECO:0000313" key="8">
    <source>
        <dbReference type="WBParaSite" id="PTRK_0000997500.1"/>
    </source>
</evidence>
<evidence type="ECO:0000256" key="1">
    <source>
        <dbReference type="ARBA" id="ARBA00004141"/>
    </source>
</evidence>
<evidence type="ECO:0000256" key="3">
    <source>
        <dbReference type="ARBA" id="ARBA00022692"/>
    </source>
</evidence>
<dbReference type="PANTHER" id="PTHR43461">
    <property type="entry name" value="TRANSMEMBRANE PROTEIN 256"/>
    <property type="match status" value="1"/>
</dbReference>
<reference evidence="8" key="1">
    <citation type="submission" date="2017-02" db="UniProtKB">
        <authorList>
            <consortium name="WormBaseParasite"/>
        </authorList>
    </citation>
    <scope>IDENTIFICATION</scope>
</reference>
<dbReference type="InterPro" id="IPR006696">
    <property type="entry name" value="DUF423"/>
</dbReference>
<organism evidence="7 8">
    <name type="scientific">Parastrongyloides trichosuri</name>
    <name type="common">Possum-specific nematode worm</name>
    <dbReference type="NCBI Taxonomy" id="131310"/>
    <lineage>
        <taxon>Eukaryota</taxon>
        <taxon>Metazoa</taxon>
        <taxon>Ecdysozoa</taxon>
        <taxon>Nematoda</taxon>
        <taxon>Chromadorea</taxon>
        <taxon>Rhabditida</taxon>
        <taxon>Tylenchina</taxon>
        <taxon>Panagrolaimomorpha</taxon>
        <taxon>Strongyloidoidea</taxon>
        <taxon>Strongyloididae</taxon>
        <taxon>Parastrongyloides</taxon>
    </lineage>
</organism>
<dbReference type="Pfam" id="PF04241">
    <property type="entry name" value="DUF423"/>
    <property type="match status" value="1"/>
</dbReference>
<dbReference type="GO" id="GO:0016020">
    <property type="term" value="C:membrane"/>
    <property type="evidence" value="ECO:0007669"/>
    <property type="project" value="UniProtKB-SubCell"/>
</dbReference>
<dbReference type="Proteomes" id="UP000038045">
    <property type="component" value="Unplaced"/>
</dbReference>
<evidence type="ECO:0000256" key="4">
    <source>
        <dbReference type="ARBA" id="ARBA00022989"/>
    </source>
</evidence>
<evidence type="ECO:0000256" key="6">
    <source>
        <dbReference type="SAM" id="Phobius"/>
    </source>
</evidence>
<comment type="subcellular location">
    <subcellularLocation>
        <location evidence="1">Membrane</location>
        <topology evidence="1">Multi-pass membrane protein</topology>
    </subcellularLocation>
</comment>
<dbReference type="STRING" id="131310.A0A0N4ZN60"/>
<keyword evidence="4 6" id="KW-1133">Transmembrane helix</keyword>
<keyword evidence="7" id="KW-1185">Reference proteome</keyword>
<dbReference type="AlphaFoldDB" id="A0A0N4ZN60"/>
<dbReference type="WBParaSite" id="PTRK_0000997500.1">
    <property type="protein sequence ID" value="PTRK_0000997500.1"/>
    <property type="gene ID" value="PTRK_0000997500"/>
</dbReference>
<sequence>MSYYLQQAVNYASSITGYLPTVSINFSNKKPIEKIIKAPIVSKNIPMVSPFVRLAGLSGATAIALAAYGSHSLMKEGSSVSENNKRTFETASKYHLVHSVALLCSSQAKYPYLTGSLFSIGILLFCGSCYHIAMNDDRTLAKLTPYGGFCFIFGWLSFLL</sequence>
<feature type="transmembrane region" description="Helical" evidence="6">
    <location>
        <begin position="51"/>
        <end position="69"/>
    </location>
</feature>
<keyword evidence="3 6" id="KW-0812">Transmembrane</keyword>
<feature type="transmembrane region" description="Helical" evidence="6">
    <location>
        <begin position="112"/>
        <end position="133"/>
    </location>
</feature>
<name>A0A0N4ZN60_PARTI</name>
<accession>A0A0N4ZN60</accession>
<evidence type="ECO:0000313" key="7">
    <source>
        <dbReference type="Proteomes" id="UP000038045"/>
    </source>
</evidence>
<feature type="transmembrane region" description="Helical" evidence="6">
    <location>
        <begin position="140"/>
        <end position="158"/>
    </location>
</feature>
<proteinExistence type="inferred from homology"/>
<protein>
    <submittedName>
        <fullName evidence="8">Transmembrane protein 256 homolog</fullName>
    </submittedName>
</protein>
<keyword evidence="5 6" id="KW-0472">Membrane</keyword>
<dbReference type="PANTHER" id="PTHR43461:SF1">
    <property type="entry name" value="TRANSMEMBRANE PROTEIN 256"/>
    <property type="match status" value="1"/>
</dbReference>
<comment type="similarity">
    <text evidence="2">Belongs to the TMEM256 family.</text>
</comment>